<feature type="compositionally biased region" description="Polar residues" evidence="1">
    <location>
        <begin position="49"/>
        <end position="82"/>
    </location>
</feature>
<evidence type="ECO:0000313" key="3">
    <source>
        <dbReference type="Proteomes" id="UP000501690"/>
    </source>
</evidence>
<evidence type="ECO:0000256" key="1">
    <source>
        <dbReference type="SAM" id="MobiDB-lite"/>
    </source>
</evidence>
<feature type="compositionally biased region" description="Polar residues" evidence="1">
    <location>
        <begin position="97"/>
        <end position="107"/>
    </location>
</feature>
<name>A0A4D6KZT7_VIGUN</name>
<dbReference type="EMBL" id="CP039346">
    <property type="protein sequence ID" value="QCD81709.1"/>
    <property type="molecule type" value="Genomic_DNA"/>
</dbReference>
<protein>
    <submittedName>
        <fullName evidence="2">Uncharacterized protein</fullName>
    </submittedName>
</protein>
<feature type="region of interest" description="Disordered" evidence="1">
    <location>
        <begin position="1"/>
        <end position="150"/>
    </location>
</feature>
<feature type="compositionally biased region" description="Low complexity" evidence="1">
    <location>
        <begin position="19"/>
        <end position="30"/>
    </location>
</feature>
<organism evidence="2 3">
    <name type="scientific">Vigna unguiculata</name>
    <name type="common">Cowpea</name>
    <dbReference type="NCBI Taxonomy" id="3917"/>
    <lineage>
        <taxon>Eukaryota</taxon>
        <taxon>Viridiplantae</taxon>
        <taxon>Streptophyta</taxon>
        <taxon>Embryophyta</taxon>
        <taxon>Tracheophyta</taxon>
        <taxon>Spermatophyta</taxon>
        <taxon>Magnoliopsida</taxon>
        <taxon>eudicotyledons</taxon>
        <taxon>Gunneridae</taxon>
        <taxon>Pentapetalae</taxon>
        <taxon>rosids</taxon>
        <taxon>fabids</taxon>
        <taxon>Fabales</taxon>
        <taxon>Fabaceae</taxon>
        <taxon>Papilionoideae</taxon>
        <taxon>50 kb inversion clade</taxon>
        <taxon>NPAAA clade</taxon>
        <taxon>indigoferoid/millettioid clade</taxon>
        <taxon>Phaseoleae</taxon>
        <taxon>Vigna</taxon>
    </lineage>
</organism>
<dbReference type="Proteomes" id="UP000501690">
    <property type="component" value="Linkage Group LG2"/>
</dbReference>
<evidence type="ECO:0000313" key="2">
    <source>
        <dbReference type="EMBL" id="QCD81709.1"/>
    </source>
</evidence>
<sequence>MPQESTQPPPHTPYQHVGSSSYVQQPQYQSFGQPGFQPLPFSPYLDASQPMSSHTPFQQVPYTYNMFPQQPDTFSGPTQNVLATSSSTPPSAYPTSFQQYYRPTMSPQMVEDINQRQQHEDNDDDDPVQSPQLRPRRHRRRPPCDIGSHR</sequence>
<gene>
    <name evidence="2" type="ORF">DEO72_LG2g2039</name>
</gene>
<accession>A0A4D6KZT7</accession>
<proteinExistence type="predicted"/>
<reference evidence="2 3" key="1">
    <citation type="submission" date="2019-04" db="EMBL/GenBank/DDBJ databases">
        <title>An improved genome assembly and genetic linkage map for asparagus bean, Vigna unguiculata ssp. sesquipedialis.</title>
        <authorList>
            <person name="Xia Q."/>
            <person name="Zhang R."/>
            <person name="Dong Y."/>
        </authorList>
    </citation>
    <scope>NUCLEOTIDE SEQUENCE [LARGE SCALE GENOMIC DNA]</scope>
    <source>
        <tissue evidence="2">Leaf</tissue>
    </source>
</reference>
<dbReference type="AlphaFoldDB" id="A0A4D6KZT7"/>
<feature type="compositionally biased region" description="Low complexity" evidence="1">
    <location>
        <begin position="83"/>
        <end position="96"/>
    </location>
</feature>
<keyword evidence="3" id="KW-1185">Reference proteome</keyword>